<evidence type="ECO:0000256" key="4">
    <source>
        <dbReference type="ARBA" id="ARBA00022748"/>
    </source>
</evidence>
<dbReference type="InterPro" id="IPR051790">
    <property type="entry name" value="Cytochrome_c-biogenesis_DsbD"/>
</dbReference>
<comment type="similarity">
    <text evidence="2">Belongs to the DsbD family.</text>
</comment>
<keyword evidence="4" id="KW-0201">Cytochrome c-type biogenesis</keyword>
<evidence type="ECO:0000313" key="9">
    <source>
        <dbReference type="EMBL" id="GGD20476.1"/>
    </source>
</evidence>
<feature type="transmembrane region" description="Helical" evidence="7">
    <location>
        <begin position="95"/>
        <end position="114"/>
    </location>
</feature>
<dbReference type="EMBL" id="BMGI01000001">
    <property type="protein sequence ID" value="GGD20476.1"/>
    <property type="molecule type" value="Genomic_DNA"/>
</dbReference>
<keyword evidence="6 7" id="KW-0472">Membrane</keyword>
<feature type="transmembrane region" description="Helical" evidence="7">
    <location>
        <begin position="135"/>
        <end position="162"/>
    </location>
</feature>
<comment type="subcellular location">
    <subcellularLocation>
        <location evidence="1">Membrane</location>
        <topology evidence="1">Multi-pass membrane protein</topology>
    </subcellularLocation>
</comment>
<evidence type="ECO:0000256" key="7">
    <source>
        <dbReference type="SAM" id="Phobius"/>
    </source>
</evidence>
<name>A0ABQ1QAX4_9RHOB</name>
<gene>
    <name evidence="9" type="ORF">GCM10011358_01320</name>
</gene>
<dbReference type="PANTHER" id="PTHR31272:SF4">
    <property type="entry name" value="CYTOCHROME C-TYPE BIOGENESIS PROTEIN HI_1454-RELATED"/>
    <property type="match status" value="1"/>
</dbReference>
<dbReference type="RefSeq" id="WP_188525685.1">
    <property type="nucleotide sequence ID" value="NZ_BMGI01000001.1"/>
</dbReference>
<accession>A0ABQ1QAX4</accession>
<comment type="caution">
    <text evidence="9">The sequence shown here is derived from an EMBL/GenBank/DDBJ whole genome shotgun (WGS) entry which is preliminary data.</text>
</comment>
<feature type="domain" description="Cytochrome C biogenesis protein transmembrane" evidence="8">
    <location>
        <begin position="10"/>
        <end position="228"/>
    </location>
</feature>
<feature type="transmembrane region" description="Helical" evidence="7">
    <location>
        <begin position="59"/>
        <end position="89"/>
    </location>
</feature>
<evidence type="ECO:0000313" key="10">
    <source>
        <dbReference type="Proteomes" id="UP000617355"/>
    </source>
</evidence>
<dbReference type="InterPro" id="IPR003834">
    <property type="entry name" value="Cyt_c_assmbl_TM_dom"/>
</dbReference>
<proteinExistence type="inferred from homology"/>
<evidence type="ECO:0000259" key="8">
    <source>
        <dbReference type="Pfam" id="PF02683"/>
    </source>
</evidence>
<evidence type="ECO:0000256" key="3">
    <source>
        <dbReference type="ARBA" id="ARBA00022692"/>
    </source>
</evidence>
<evidence type="ECO:0000256" key="5">
    <source>
        <dbReference type="ARBA" id="ARBA00022989"/>
    </source>
</evidence>
<dbReference type="Proteomes" id="UP000617355">
    <property type="component" value="Unassembled WGS sequence"/>
</dbReference>
<protein>
    <submittedName>
        <fullName evidence="9">Cytochrome C biogenesis protein CcdA</fullName>
    </submittedName>
</protein>
<keyword evidence="10" id="KW-1185">Reference proteome</keyword>
<feature type="transmembrane region" description="Helical" evidence="7">
    <location>
        <begin position="12"/>
        <end position="33"/>
    </location>
</feature>
<dbReference type="Pfam" id="PF02683">
    <property type="entry name" value="DsbD_TM"/>
    <property type="match status" value="1"/>
</dbReference>
<organism evidence="9 10">
    <name type="scientific">Sinisalibacter lacisalsi</name>
    <dbReference type="NCBI Taxonomy" id="1526570"/>
    <lineage>
        <taxon>Bacteria</taxon>
        <taxon>Pseudomonadati</taxon>
        <taxon>Pseudomonadota</taxon>
        <taxon>Alphaproteobacteria</taxon>
        <taxon>Rhodobacterales</taxon>
        <taxon>Roseobacteraceae</taxon>
        <taxon>Sinisalibacter</taxon>
    </lineage>
</organism>
<feature type="transmembrane region" description="Helical" evidence="7">
    <location>
        <begin position="215"/>
        <end position="235"/>
    </location>
</feature>
<evidence type="ECO:0000256" key="1">
    <source>
        <dbReference type="ARBA" id="ARBA00004141"/>
    </source>
</evidence>
<feature type="transmembrane region" description="Helical" evidence="7">
    <location>
        <begin position="174"/>
        <end position="194"/>
    </location>
</feature>
<dbReference type="PANTHER" id="PTHR31272">
    <property type="entry name" value="CYTOCHROME C-TYPE BIOGENESIS PROTEIN HI_1454-RELATED"/>
    <property type="match status" value="1"/>
</dbReference>
<keyword evidence="3 7" id="KW-0812">Transmembrane</keyword>
<keyword evidence="5 7" id="KW-1133">Transmembrane helix</keyword>
<evidence type="ECO:0000256" key="2">
    <source>
        <dbReference type="ARBA" id="ARBA00006143"/>
    </source>
</evidence>
<reference evidence="10" key="1">
    <citation type="journal article" date="2019" name="Int. J. Syst. Evol. Microbiol.">
        <title>The Global Catalogue of Microorganisms (GCM) 10K type strain sequencing project: providing services to taxonomists for standard genome sequencing and annotation.</title>
        <authorList>
            <consortium name="The Broad Institute Genomics Platform"/>
            <consortium name="The Broad Institute Genome Sequencing Center for Infectious Disease"/>
            <person name="Wu L."/>
            <person name="Ma J."/>
        </authorList>
    </citation>
    <scope>NUCLEOTIDE SEQUENCE [LARGE SCALE GENOMIC DNA]</scope>
    <source>
        <strain evidence="10">CGMCC 1.12922</strain>
    </source>
</reference>
<evidence type="ECO:0000256" key="6">
    <source>
        <dbReference type="ARBA" id="ARBA00023136"/>
    </source>
</evidence>
<sequence>MGFDPTLGGAALAGLLSFLSPCILPIVPFYLCYMAGLSMQELRGDEGGPQIAPGAQRRLIFSALAFAFGVTSIFVLLGLGATALGSAFIQWRDQLAWAAAAVLFLFGLHFLGIYRLKFLYREARLEAKSDPTTMVGAYVMGLAFGFGWTPCVGPALAAILMVASGTGDLFRGGLLLLVYGLAMTLPFVLAAAAARPFLAWVGRNRRFMVYAEKAMGVMMIVFAILIATNSVNYIAEWMINNFSWEKTLI</sequence>